<accession>A0A1Y0AZ90</accession>
<dbReference type="EMBL" id="KY774314">
    <property type="protein sequence ID" value="ART30448.1"/>
    <property type="molecule type" value="Genomic_DNA"/>
</dbReference>
<proteinExistence type="predicted"/>
<keyword evidence="1" id="KW-0496">Mitochondrion</keyword>
<geneLocation type="mitochondrion" evidence="1"/>
<protein>
    <submittedName>
        <fullName evidence="1">Uncharacterized protein</fullName>
    </submittedName>
</protein>
<evidence type="ECO:0000313" key="1">
    <source>
        <dbReference type="EMBL" id="ART30448.1"/>
    </source>
</evidence>
<sequence length="36" mass="4012">MTDPRIVSKAFVILSQLSRAEKHFNVGYGHREGVPA</sequence>
<name>A0A1Y0AZ90_9LAMI</name>
<organism evidence="1">
    <name type="scientific">Utricularia reniformis</name>
    <dbReference type="NCBI Taxonomy" id="192314"/>
    <lineage>
        <taxon>Eukaryota</taxon>
        <taxon>Viridiplantae</taxon>
        <taxon>Streptophyta</taxon>
        <taxon>Embryophyta</taxon>
        <taxon>Tracheophyta</taxon>
        <taxon>Spermatophyta</taxon>
        <taxon>Magnoliopsida</taxon>
        <taxon>eudicotyledons</taxon>
        <taxon>Gunneridae</taxon>
        <taxon>Pentapetalae</taxon>
        <taxon>asterids</taxon>
        <taxon>lamiids</taxon>
        <taxon>Lamiales</taxon>
        <taxon>Lentibulariaceae</taxon>
        <taxon>Utricularia</taxon>
    </lineage>
</organism>
<dbReference type="AlphaFoldDB" id="A0A1Y0AZ90"/>
<reference evidence="1" key="1">
    <citation type="submission" date="2017-03" db="EMBL/GenBank/DDBJ databases">
        <title>The mitochondrial genome of the carnivorous plant Utricularia reniformis (Lentibulariaceae): structure, comparative analysis and evolutionary landmarks.</title>
        <authorList>
            <person name="Silva S.R."/>
            <person name="Alvarenga D.O."/>
            <person name="Michael T.P."/>
            <person name="Miranda V.F.O."/>
            <person name="Varani A.M."/>
        </authorList>
    </citation>
    <scope>NUCLEOTIDE SEQUENCE</scope>
</reference>
<gene>
    <name evidence="1" type="ORF">AEK19_MT0166</name>
</gene>